<protein>
    <submittedName>
        <fullName evidence="5">GntR family transcriptional regulator</fullName>
    </submittedName>
</protein>
<dbReference type="Gene3D" id="1.10.10.10">
    <property type="entry name" value="Winged helix-like DNA-binding domain superfamily/Winged helix DNA-binding domain"/>
    <property type="match status" value="2"/>
</dbReference>
<dbReference type="Pfam" id="PF00392">
    <property type="entry name" value="GntR"/>
    <property type="match status" value="2"/>
</dbReference>
<feature type="domain" description="HTH gntR-type" evidence="4">
    <location>
        <begin position="246"/>
        <end position="314"/>
    </location>
</feature>
<feature type="domain" description="HTH gntR-type" evidence="4">
    <location>
        <begin position="8"/>
        <end position="76"/>
    </location>
</feature>
<keyword evidence="3" id="KW-0804">Transcription</keyword>
<dbReference type="PROSITE" id="PS50949">
    <property type="entry name" value="HTH_GNTR"/>
    <property type="match status" value="2"/>
</dbReference>
<dbReference type="InterPro" id="IPR036390">
    <property type="entry name" value="WH_DNA-bd_sf"/>
</dbReference>
<dbReference type="InterPro" id="IPR000524">
    <property type="entry name" value="Tscrpt_reg_HTH_GntR"/>
</dbReference>
<dbReference type="SMART" id="SM00345">
    <property type="entry name" value="HTH_GNTR"/>
    <property type="match status" value="2"/>
</dbReference>
<dbReference type="InterPro" id="IPR050679">
    <property type="entry name" value="Bact_HTH_transcr_reg"/>
</dbReference>
<dbReference type="Proteomes" id="UP001524473">
    <property type="component" value="Unassembled WGS sequence"/>
</dbReference>
<keyword evidence="1" id="KW-0805">Transcription regulation</keyword>
<name>A0ABT1S0T0_9FIRM</name>
<dbReference type="EMBL" id="JANFZH010000025">
    <property type="protein sequence ID" value="MCQ4840547.1"/>
    <property type="molecule type" value="Genomic_DNA"/>
</dbReference>
<evidence type="ECO:0000313" key="6">
    <source>
        <dbReference type="Proteomes" id="UP001524473"/>
    </source>
</evidence>
<sequence>MDFMEDRNQISNLIYNYFFNRLIFCSYQYGEQLPPIDTLCNEFGVSPQTVKTALRCLREEGYIDMHRGRPTTVIFQQTLENAMQLSQDYFILRRDAYLDLQNCAGLLFPTLLAAGFQRIERNKFPYLSRLAERPSINDVLHFFSCVLQSLDNPLVMNLYWEITVFWGMPFLKYSKSNLPIHRDFLQDRMQSLLLLAQRQAWEPLIEELAALQRDTFAPFIAELDTRPPLPKEEQIPFSWSIYRERPQCCYSLAGRLLHEIYLGEYRDSAFLPSYQRMAEKYSVSLSTIRRTVAVLDQLGVLQPVNGKGVRVFSIGEPCRKPDFKSPAVRRNLSYFVQSFEILLCTCEPVSCSVLESVPAEAVRLLTEQFEHNLRSGIQELSLWHWLLFVIKNTRLQSLRDIYGRIYSLFLWGYPLKASQQENREQDAGMLTFTKRIIVCLKDNDFSGCGIAVRTLLSQQFPLAEQCLLRHGIPPEEIKLSPSIHLLLTGS</sequence>
<keyword evidence="2" id="KW-0238">DNA-binding</keyword>
<reference evidence="5 6" key="1">
    <citation type="submission" date="2022-06" db="EMBL/GenBank/DDBJ databases">
        <title>Isolation of gut microbiota from human fecal samples.</title>
        <authorList>
            <person name="Pamer E.G."/>
            <person name="Barat B."/>
            <person name="Waligurski E."/>
            <person name="Medina S."/>
            <person name="Paddock L."/>
            <person name="Mostad J."/>
        </authorList>
    </citation>
    <scope>NUCLEOTIDE SEQUENCE [LARGE SCALE GENOMIC DNA]</scope>
    <source>
        <strain evidence="5 6">DFI.9.73</strain>
    </source>
</reference>
<organism evidence="5 6">
    <name type="scientific">Neglectibacter timonensis</name>
    <dbReference type="NCBI Taxonomy" id="1776382"/>
    <lineage>
        <taxon>Bacteria</taxon>
        <taxon>Bacillati</taxon>
        <taxon>Bacillota</taxon>
        <taxon>Clostridia</taxon>
        <taxon>Eubacteriales</taxon>
        <taxon>Oscillospiraceae</taxon>
        <taxon>Neglectibacter</taxon>
    </lineage>
</organism>
<dbReference type="GeneID" id="90532485"/>
<evidence type="ECO:0000256" key="1">
    <source>
        <dbReference type="ARBA" id="ARBA00023015"/>
    </source>
</evidence>
<proteinExistence type="predicted"/>
<evidence type="ECO:0000256" key="2">
    <source>
        <dbReference type="ARBA" id="ARBA00023125"/>
    </source>
</evidence>
<dbReference type="PANTHER" id="PTHR44846">
    <property type="entry name" value="MANNOSYL-D-GLYCERATE TRANSPORT/METABOLISM SYSTEM REPRESSOR MNGR-RELATED"/>
    <property type="match status" value="1"/>
</dbReference>
<evidence type="ECO:0000259" key="4">
    <source>
        <dbReference type="PROSITE" id="PS50949"/>
    </source>
</evidence>
<dbReference type="SUPFAM" id="SSF46785">
    <property type="entry name" value="Winged helix' DNA-binding domain"/>
    <property type="match status" value="2"/>
</dbReference>
<dbReference type="RefSeq" id="WP_082942183.1">
    <property type="nucleotide sequence ID" value="NZ_CABKVV010000013.1"/>
</dbReference>
<dbReference type="PANTHER" id="PTHR44846:SF1">
    <property type="entry name" value="MANNOSYL-D-GLYCERATE TRANSPORT_METABOLISM SYSTEM REPRESSOR MNGR-RELATED"/>
    <property type="match status" value="1"/>
</dbReference>
<evidence type="ECO:0000256" key="3">
    <source>
        <dbReference type="ARBA" id="ARBA00023163"/>
    </source>
</evidence>
<gene>
    <name evidence="5" type="ORF">NE695_11565</name>
</gene>
<accession>A0ABT1S0T0</accession>
<comment type="caution">
    <text evidence="5">The sequence shown here is derived from an EMBL/GenBank/DDBJ whole genome shotgun (WGS) entry which is preliminary data.</text>
</comment>
<keyword evidence="6" id="KW-1185">Reference proteome</keyword>
<dbReference type="InterPro" id="IPR036388">
    <property type="entry name" value="WH-like_DNA-bd_sf"/>
</dbReference>
<evidence type="ECO:0000313" key="5">
    <source>
        <dbReference type="EMBL" id="MCQ4840547.1"/>
    </source>
</evidence>